<evidence type="ECO:0000256" key="11">
    <source>
        <dbReference type="RuleBase" id="RU004227"/>
    </source>
</evidence>
<evidence type="ECO:0000256" key="7">
    <source>
        <dbReference type="ARBA" id="ARBA00023125"/>
    </source>
</evidence>
<dbReference type="GO" id="GO:0006275">
    <property type="term" value="P:regulation of DNA replication"/>
    <property type="evidence" value="ECO:0007669"/>
    <property type="project" value="UniProtKB-UniRule"/>
</dbReference>
<comment type="subcellular location">
    <subcellularLocation>
        <location evidence="8">Cytoplasm</location>
    </subcellularLocation>
</comment>
<dbReference type="PROSITE" id="PS01008">
    <property type="entry name" value="DNAA"/>
    <property type="match status" value="1"/>
</dbReference>
<keyword evidence="7 8" id="KW-0238">DNA-binding</keyword>
<feature type="domain" description="Chromosomal replication initiator DnaA C-terminal" evidence="14">
    <location>
        <begin position="404"/>
        <end position="472"/>
    </location>
</feature>
<evidence type="ECO:0000259" key="13">
    <source>
        <dbReference type="SMART" id="SM00382"/>
    </source>
</evidence>
<name>A0A1E3TLF3_MYCSH</name>
<feature type="region of interest" description="Domain I, interacts with DnaA modulators" evidence="8">
    <location>
        <begin position="1"/>
        <end position="131"/>
    </location>
</feature>
<evidence type="ECO:0000256" key="5">
    <source>
        <dbReference type="ARBA" id="ARBA00022840"/>
    </source>
</evidence>
<reference evidence="15 16" key="1">
    <citation type="submission" date="2018-05" db="EMBL/GenBank/DDBJ databases">
        <authorList>
            <consortium name="IHU Genomes"/>
        </authorList>
    </citation>
    <scope>NUCLEOTIDE SEQUENCE [LARGE SCALE GENOMIC DNA]</scope>
    <source>
        <strain evidence="15 16">P7336</strain>
    </source>
</reference>
<dbReference type="InterPro" id="IPR001957">
    <property type="entry name" value="Chromosome_initiator_DnaA"/>
</dbReference>
<gene>
    <name evidence="8" type="primary">dnaA</name>
    <name evidence="15" type="ORF">MSP7336_01081</name>
</gene>
<keyword evidence="4 8" id="KW-0547">Nucleotide-binding</keyword>
<comment type="similarity">
    <text evidence="1 8 11">Belongs to the DnaA family.</text>
</comment>
<evidence type="ECO:0000256" key="6">
    <source>
        <dbReference type="ARBA" id="ARBA00023121"/>
    </source>
</evidence>
<dbReference type="SUPFAM" id="SSF48295">
    <property type="entry name" value="TrpR-like"/>
    <property type="match status" value="1"/>
</dbReference>
<dbReference type="InterPro" id="IPR027417">
    <property type="entry name" value="P-loop_NTPase"/>
</dbReference>
<evidence type="ECO:0000313" key="16">
    <source>
        <dbReference type="Proteomes" id="UP000252015"/>
    </source>
</evidence>
<evidence type="ECO:0000256" key="2">
    <source>
        <dbReference type="ARBA" id="ARBA00022490"/>
    </source>
</evidence>
<feature type="region of interest" description="Domain III, AAA+ region" evidence="8">
    <location>
        <begin position="159"/>
        <end position="375"/>
    </location>
</feature>
<feature type="binding site" evidence="8">
    <location>
        <position position="203"/>
    </location>
    <ligand>
        <name>ATP</name>
        <dbReference type="ChEBI" id="CHEBI:30616"/>
    </ligand>
</feature>
<feature type="binding site" evidence="8">
    <location>
        <position position="206"/>
    </location>
    <ligand>
        <name>ATP</name>
        <dbReference type="ChEBI" id="CHEBI:30616"/>
    </ligand>
</feature>
<dbReference type="Pfam" id="PF00308">
    <property type="entry name" value="Bac_DnaA"/>
    <property type="match status" value="1"/>
</dbReference>
<dbReference type="EMBL" id="UEGW01000001">
    <property type="protein sequence ID" value="SRX92855.1"/>
    <property type="molecule type" value="Genomic_DNA"/>
</dbReference>
<keyword evidence="16" id="KW-1185">Reference proteome</keyword>
<feature type="domain" description="AAA+ ATPase" evidence="13">
    <location>
        <begin position="192"/>
        <end position="320"/>
    </location>
</feature>
<dbReference type="GO" id="GO:0006270">
    <property type="term" value="P:DNA replication initiation"/>
    <property type="evidence" value="ECO:0007669"/>
    <property type="project" value="UniProtKB-UniRule"/>
</dbReference>
<dbReference type="Gene3D" id="3.30.300.180">
    <property type="match status" value="1"/>
</dbReference>
<accession>A0A1E3TLF3</accession>
<evidence type="ECO:0000256" key="4">
    <source>
        <dbReference type="ARBA" id="ARBA00022741"/>
    </source>
</evidence>
<feature type="region of interest" description="Domain IV, binds dsDNA" evidence="8">
    <location>
        <begin position="376"/>
        <end position="499"/>
    </location>
</feature>
<dbReference type="GO" id="GO:0005886">
    <property type="term" value="C:plasma membrane"/>
    <property type="evidence" value="ECO:0007669"/>
    <property type="project" value="TreeGrafter"/>
</dbReference>
<dbReference type="Pfam" id="PF08299">
    <property type="entry name" value="Bac_DnaA_C"/>
    <property type="match status" value="1"/>
</dbReference>
<dbReference type="Gene3D" id="3.40.50.300">
    <property type="entry name" value="P-loop containing nucleotide triphosphate hydrolases"/>
    <property type="match status" value="1"/>
</dbReference>
<dbReference type="GO" id="GO:0008289">
    <property type="term" value="F:lipid binding"/>
    <property type="evidence" value="ECO:0007669"/>
    <property type="project" value="UniProtKB-KW"/>
</dbReference>
<comment type="subunit">
    <text evidence="8">Oligomerizes as a right-handed, spiral filament on DNA at oriC.</text>
</comment>
<dbReference type="FunFam" id="3.40.50.300:FF:000150">
    <property type="entry name" value="Chromosomal replication initiator protein DnaA"/>
    <property type="match status" value="1"/>
</dbReference>
<dbReference type="InterPro" id="IPR013159">
    <property type="entry name" value="DnaA_C"/>
</dbReference>
<feature type="binding site" evidence="8">
    <location>
        <position position="205"/>
    </location>
    <ligand>
        <name>ATP</name>
        <dbReference type="ChEBI" id="CHEBI:30616"/>
    </ligand>
</feature>
<sequence>MTDDPGSSFATVWNAVVSELNGEIHPDSAPSNGEPFSPPLTPQQRAWLNLVQPLTIAEGFALLSVPSSFVQNEIERHLRTQITEALSRRLGQPIELGVRIAPPAEDDVDNGAAASADDLGSDIDEVDEDREALASAHESWPSYFTDRPSNNDAAAGGTSLNRRYTFDTFVIGASNRFAHAAALAIAEAPARAYNPLFIWGESGLGKTHLLHAAGNYAQRLFPGMRVKYVSTEEFTNDFINSLRDDRKVAFKRSYRDVDVLLVDDIQFIEGKEGIQEEFFHTFNTLHNANKQIVISSDRPPKQLATLEDRLRTRFEWGLITDVQPPELETRIAILRKKAQMERLAVPDEVLELIASSIERNIRELEGALIRVTAFASLNKTPIDKALAEIVLRDLIADASTMQISAATIMAATAEYFDTTVEELRGPGKTRALAQSRQIAMYLCRELTDLSLPKIGQAFGRDHTTVMYAERKVRGEMAERREVFDHVKELTTRIRQRSKR</sequence>
<feature type="region of interest" description="Disordered" evidence="12">
    <location>
        <begin position="103"/>
        <end position="122"/>
    </location>
</feature>
<comment type="caution">
    <text evidence="8">Lacks conserved residue(s) required for the propagation of feature annotation.</text>
</comment>
<dbReference type="HAMAP" id="MF_00377">
    <property type="entry name" value="DnaA_bact"/>
    <property type="match status" value="1"/>
</dbReference>
<evidence type="ECO:0000256" key="1">
    <source>
        <dbReference type="ARBA" id="ARBA00006583"/>
    </source>
</evidence>
<dbReference type="SMART" id="SM00760">
    <property type="entry name" value="Bac_DnaA_C"/>
    <property type="match status" value="1"/>
</dbReference>
<dbReference type="PRINTS" id="PR00051">
    <property type="entry name" value="DNAA"/>
</dbReference>
<dbReference type="InterPro" id="IPR003593">
    <property type="entry name" value="AAA+_ATPase"/>
</dbReference>
<dbReference type="GO" id="GO:0003688">
    <property type="term" value="F:DNA replication origin binding"/>
    <property type="evidence" value="ECO:0007669"/>
    <property type="project" value="UniProtKB-UniRule"/>
</dbReference>
<dbReference type="InterPro" id="IPR020591">
    <property type="entry name" value="Chromosome_initiator_DnaA-like"/>
</dbReference>
<dbReference type="InterPro" id="IPR018312">
    <property type="entry name" value="Chromosome_initiator_DnaA_CS"/>
</dbReference>
<dbReference type="GO" id="GO:0005524">
    <property type="term" value="F:ATP binding"/>
    <property type="evidence" value="ECO:0007669"/>
    <property type="project" value="UniProtKB-UniRule"/>
</dbReference>
<dbReference type="AlphaFoldDB" id="A0A1E3TLF3"/>
<comment type="function">
    <text evidence="8 10">Plays an essential role in the initiation and regulation of chromosomal replication. ATP-DnaA binds to the origin of replication (oriC) to initiate formation of the DNA replication initiation complex once per cell cycle. Binds the DnaA box (a 9 base pair repeat at the origin) and separates the double-stranded (ds)DNA. Forms a right-handed helical filament on oriC DNA; dsDNA binds to the exterior of the filament while single-stranded (ss)DNA is stabiized in the filament's interior. The ATP-DnaA-oriC complex binds and stabilizes one strand of the AT-rich DNA unwinding element (DUE), permitting loading of DNA polymerase. After initiation quickly degrades to an ADP-DnaA complex that is not apt for DNA replication. Binds acidic phospholipids.</text>
</comment>
<keyword evidence="2 8" id="KW-0963">Cytoplasm</keyword>
<dbReference type="SUPFAM" id="SSF52540">
    <property type="entry name" value="P-loop containing nucleoside triphosphate hydrolases"/>
    <property type="match status" value="1"/>
</dbReference>
<dbReference type="Proteomes" id="UP000252015">
    <property type="component" value="Unassembled WGS sequence"/>
</dbReference>
<evidence type="ECO:0000313" key="15">
    <source>
        <dbReference type="EMBL" id="SRX92855.1"/>
    </source>
</evidence>
<proteinExistence type="inferred from homology"/>
<dbReference type="NCBIfam" id="TIGR00362">
    <property type="entry name" value="DnaA"/>
    <property type="match status" value="1"/>
</dbReference>
<comment type="domain">
    <text evidence="8">Domain I is involved in oligomerization and binding regulators, domain II is flexibile and of varying length in different bacteria, domain III forms the AAA+ region, while domain IV binds dsDNA.</text>
</comment>
<dbReference type="FunFam" id="1.10.1750.10:FF:000002">
    <property type="entry name" value="Chromosomal replication initiator protein DnaA"/>
    <property type="match status" value="1"/>
</dbReference>
<dbReference type="NCBIfam" id="NF010686">
    <property type="entry name" value="PRK14086.1"/>
    <property type="match status" value="1"/>
</dbReference>
<dbReference type="Gene3D" id="1.10.1750.10">
    <property type="match status" value="1"/>
</dbReference>
<dbReference type="RefSeq" id="WP_069394081.1">
    <property type="nucleotide sequence ID" value="NZ_JACKUN010000022.1"/>
</dbReference>
<evidence type="ECO:0000256" key="8">
    <source>
        <dbReference type="HAMAP-Rule" id="MF_00377"/>
    </source>
</evidence>
<dbReference type="Gene3D" id="1.10.8.60">
    <property type="match status" value="1"/>
</dbReference>
<protein>
    <recommendedName>
        <fullName evidence="8 9">Chromosomal replication initiator protein DnaA</fullName>
    </recommendedName>
</protein>
<evidence type="ECO:0000256" key="3">
    <source>
        <dbReference type="ARBA" id="ARBA00022705"/>
    </source>
</evidence>
<keyword evidence="5 8" id="KW-0067">ATP-binding</keyword>
<evidence type="ECO:0000256" key="12">
    <source>
        <dbReference type="SAM" id="MobiDB-lite"/>
    </source>
</evidence>
<dbReference type="CDD" id="cd00009">
    <property type="entry name" value="AAA"/>
    <property type="match status" value="1"/>
</dbReference>
<dbReference type="PANTHER" id="PTHR30050">
    <property type="entry name" value="CHROMOSOMAL REPLICATION INITIATOR PROTEIN DNAA"/>
    <property type="match status" value="1"/>
</dbReference>
<dbReference type="STRING" id="29313.BHQ16_00740"/>
<dbReference type="GO" id="GO:0005737">
    <property type="term" value="C:cytoplasm"/>
    <property type="evidence" value="ECO:0007669"/>
    <property type="project" value="UniProtKB-SubCell"/>
</dbReference>
<dbReference type="InterPro" id="IPR038454">
    <property type="entry name" value="DnaA_N_sf"/>
</dbReference>
<keyword evidence="3 8" id="KW-0235">DNA replication</keyword>
<dbReference type="InterPro" id="IPR013317">
    <property type="entry name" value="DnaA_dom"/>
</dbReference>
<dbReference type="OrthoDB" id="9807019at2"/>
<dbReference type="InterPro" id="IPR010921">
    <property type="entry name" value="Trp_repressor/repl_initiator"/>
</dbReference>
<dbReference type="FunFam" id="1.10.8.60:FF:000003">
    <property type="entry name" value="Chromosomal replication initiator protein DnaA"/>
    <property type="match status" value="1"/>
</dbReference>
<evidence type="ECO:0000256" key="10">
    <source>
        <dbReference type="RuleBase" id="RU000577"/>
    </source>
</evidence>
<dbReference type="SMART" id="SM00382">
    <property type="entry name" value="AAA"/>
    <property type="match status" value="1"/>
</dbReference>
<dbReference type="CDD" id="cd06571">
    <property type="entry name" value="Bac_DnaA_C"/>
    <property type="match status" value="1"/>
</dbReference>
<evidence type="ECO:0000256" key="9">
    <source>
        <dbReference type="NCBIfam" id="TIGR00362"/>
    </source>
</evidence>
<feature type="binding site" evidence="8">
    <location>
        <position position="207"/>
    </location>
    <ligand>
        <name>ATP</name>
        <dbReference type="ChEBI" id="CHEBI:30616"/>
    </ligand>
</feature>
<keyword evidence="6 8" id="KW-0446">Lipid-binding</keyword>
<organism evidence="15 16">
    <name type="scientific">Mycobacterium shimoidei</name>
    <dbReference type="NCBI Taxonomy" id="29313"/>
    <lineage>
        <taxon>Bacteria</taxon>
        <taxon>Bacillati</taxon>
        <taxon>Actinomycetota</taxon>
        <taxon>Actinomycetes</taxon>
        <taxon>Mycobacteriales</taxon>
        <taxon>Mycobacteriaceae</taxon>
        <taxon>Mycobacterium</taxon>
    </lineage>
</organism>
<evidence type="ECO:0000259" key="14">
    <source>
        <dbReference type="SMART" id="SM00760"/>
    </source>
</evidence>
<dbReference type="PANTHER" id="PTHR30050:SF2">
    <property type="entry name" value="CHROMOSOMAL REPLICATION INITIATOR PROTEIN DNAA"/>
    <property type="match status" value="1"/>
</dbReference>